<dbReference type="CDD" id="cd13926">
    <property type="entry name" value="N-acetylmuramidase_GH108"/>
    <property type="match status" value="1"/>
</dbReference>
<dbReference type="KEGG" id="lab:LA76x_2768"/>
<dbReference type="EMBL" id="CP011129">
    <property type="protein sequence ID" value="ALN80898.1"/>
    <property type="molecule type" value="Genomic_DNA"/>
</dbReference>
<proteinExistence type="predicted"/>
<dbReference type="eggNOG" id="COG3926">
    <property type="taxonomic scope" value="Bacteria"/>
</dbReference>
<protein>
    <submittedName>
        <fullName evidence="3">Glycosyl hydrolase 108 family protein</fullName>
    </submittedName>
</protein>
<dbReference type="InterPro" id="IPR018537">
    <property type="entry name" value="Peptidoglycan-bd_3"/>
</dbReference>
<evidence type="ECO:0000313" key="4">
    <source>
        <dbReference type="Proteomes" id="UP000060787"/>
    </source>
</evidence>
<sequence>MADFNAFFPQLLKFEGGYVDDPADPGGATNKGITLATFQAHAQALLGIAPTLDNLKALSNGQAAILYKTLYWDPLQCDAIGLQCLAEDLFDFQVNAGFHAVLLVQALLGPPVVADGRFGPDTAAALQAADQAALYPHYRQGRIDYYRNLAAAHPVLQRFLAGWLARAEWFPEQAPAAG</sequence>
<dbReference type="Gene3D" id="1.20.141.10">
    <property type="entry name" value="Chitosanase, subunit A, domain 1"/>
    <property type="match status" value="1"/>
</dbReference>
<dbReference type="STRING" id="84531.LA76x_2768"/>
<dbReference type="GO" id="GO:0016787">
    <property type="term" value="F:hydrolase activity"/>
    <property type="evidence" value="ECO:0007669"/>
    <property type="project" value="UniProtKB-KW"/>
</dbReference>
<dbReference type="PATRIC" id="fig|84531.8.peg.2781"/>
<evidence type="ECO:0000259" key="2">
    <source>
        <dbReference type="Pfam" id="PF09374"/>
    </source>
</evidence>
<feature type="domain" description="TtsA-like Glycoside hydrolase family 108" evidence="1">
    <location>
        <begin position="10"/>
        <end position="97"/>
    </location>
</feature>
<name>A0A0S2FBE5_LYSAN</name>
<dbReference type="Proteomes" id="UP000060787">
    <property type="component" value="Chromosome"/>
</dbReference>
<feature type="domain" description="Peptidoglycan binding" evidence="2">
    <location>
        <begin position="99"/>
        <end position="168"/>
    </location>
</feature>
<gene>
    <name evidence="3" type="ORF">LA76x_2768</name>
</gene>
<accession>A0A0S2FBE5</accession>
<evidence type="ECO:0000259" key="1">
    <source>
        <dbReference type="Pfam" id="PF05838"/>
    </source>
</evidence>
<keyword evidence="4" id="KW-1185">Reference proteome</keyword>
<evidence type="ECO:0000313" key="3">
    <source>
        <dbReference type="EMBL" id="ALN80898.1"/>
    </source>
</evidence>
<dbReference type="InterPro" id="IPR008565">
    <property type="entry name" value="TtsA-like_GH18_dom"/>
</dbReference>
<dbReference type="Pfam" id="PF09374">
    <property type="entry name" value="PG_binding_3"/>
    <property type="match status" value="1"/>
</dbReference>
<dbReference type="AlphaFoldDB" id="A0A0S2FBE5"/>
<dbReference type="Pfam" id="PF05838">
    <property type="entry name" value="Glyco_hydro_108"/>
    <property type="match status" value="1"/>
</dbReference>
<dbReference type="RefSeq" id="WP_057918095.1">
    <property type="nucleotide sequence ID" value="NZ_CP011129.1"/>
</dbReference>
<organism evidence="3 4">
    <name type="scientific">Lysobacter antibioticus</name>
    <dbReference type="NCBI Taxonomy" id="84531"/>
    <lineage>
        <taxon>Bacteria</taxon>
        <taxon>Pseudomonadati</taxon>
        <taxon>Pseudomonadota</taxon>
        <taxon>Gammaproteobacteria</taxon>
        <taxon>Lysobacterales</taxon>
        <taxon>Lysobacteraceae</taxon>
        <taxon>Lysobacter</taxon>
    </lineage>
</organism>
<keyword evidence="3" id="KW-0378">Hydrolase</keyword>
<dbReference type="InterPro" id="IPR023346">
    <property type="entry name" value="Lysozyme-like_dom_sf"/>
</dbReference>
<reference evidence="3 4" key="1">
    <citation type="journal article" date="2015" name="BMC Genomics">
        <title>Comparative genomics and metabolic profiling of the genus Lysobacter.</title>
        <authorList>
            <person name="de Bruijn I."/>
            <person name="Cheng X."/>
            <person name="de Jager V."/>
            <person name="Exposito R.G."/>
            <person name="Watrous J."/>
            <person name="Patel N."/>
            <person name="Postma J."/>
            <person name="Dorrestein P.C."/>
            <person name="Kobayashi D."/>
            <person name="Raaijmakers J.M."/>
        </authorList>
    </citation>
    <scope>NUCLEOTIDE SEQUENCE [LARGE SCALE GENOMIC DNA]</scope>
    <source>
        <strain evidence="3 4">76</strain>
    </source>
</reference>
<dbReference type="SUPFAM" id="SSF53955">
    <property type="entry name" value="Lysozyme-like"/>
    <property type="match status" value="1"/>
</dbReference>